<evidence type="ECO:0000313" key="1">
    <source>
        <dbReference type="EMBL" id="JAH00150.1"/>
    </source>
</evidence>
<organism evidence="1">
    <name type="scientific">Anguilla anguilla</name>
    <name type="common">European freshwater eel</name>
    <name type="synonym">Muraena anguilla</name>
    <dbReference type="NCBI Taxonomy" id="7936"/>
    <lineage>
        <taxon>Eukaryota</taxon>
        <taxon>Metazoa</taxon>
        <taxon>Chordata</taxon>
        <taxon>Craniata</taxon>
        <taxon>Vertebrata</taxon>
        <taxon>Euteleostomi</taxon>
        <taxon>Actinopterygii</taxon>
        <taxon>Neopterygii</taxon>
        <taxon>Teleostei</taxon>
        <taxon>Anguilliformes</taxon>
        <taxon>Anguillidae</taxon>
        <taxon>Anguilla</taxon>
    </lineage>
</organism>
<sequence length="36" mass="4287">MSSLRAEIKRLLFCPRPECRAQDLRVREETATQPER</sequence>
<name>A0A0E9P7W9_ANGAN</name>
<accession>A0A0E9P7W9</accession>
<dbReference type="EMBL" id="GBXM01108427">
    <property type="protein sequence ID" value="JAH00150.1"/>
    <property type="molecule type" value="Transcribed_RNA"/>
</dbReference>
<dbReference type="AlphaFoldDB" id="A0A0E9P7W9"/>
<proteinExistence type="predicted"/>
<protein>
    <submittedName>
        <fullName evidence="1">Uncharacterized protein</fullName>
    </submittedName>
</protein>
<reference evidence="1" key="2">
    <citation type="journal article" date="2015" name="Fish Shellfish Immunol.">
        <title>Early steps in the European eel (Anguilla anguilla)-Vibrio vulnificus interaction in the gills: Role of the RtxA13 toxin.</title>
        <authorList>
            <person name="Callol A."/>
            <person name="Pajuelo D."/>
            <person name="Ebbesson L."/>
            <person name="Teles M."/>
            <person name="MacKenzie S."/>
            <person name="Amaro C."/>
        </authorList>
    </citation>
    <scope>NUCLEOTIDE SEQUENCE</scope>
</reference>
<reference evidence="1" key="1">
    <citation type="submission" date="2014-11" db="EMBL/GenBank/DDBJ databases">
        <authorList>
            <person name="Amaro Gonzalez C."/>
        </authorList>
    </citation>
    <scope>NUCLEOTIDE SEQUENCE</scope>
</reference>